<dbReference type="Gene3D" id="2.60.120.10">
    <property type="entry name" value="Jelly Rolls"/>
    <property type="match status" value="1"/>
</dbReference>
<keyword evidence="3" id="KW-1185">Reference proteome</keyword>
<sequence length="105" mass="11656">MTNLFQAIPTELPEELVTVLAESNSVRIERIVSTGQASAEGFWYDQAEHEWVAVLAGDATLEFADGEMLDLRPGDQVLIAAHRKHRVARTSTTEPTVWLAVFFAD</sequence>
<dbReference type="RefSeq" id="WP_145246147.1">
    <property type="nucleotide sequence ID" value="NZ_CP036278.1"/>
</dbReference>
<dbReference type="KEGG" id="amuc:Pan181_14590"/>
<dbReference type="SUPFAM" id="SSF51182">
    <property type="entry name" value="RmlC-like cupins"/>
    <property type="match status" value="1"/>
</dbReference>
<organism evidence="2 3">
    <name type="scientific">Aeoliella mucimassa</name>
    <dbReference type="NCBI Taxonomy" id="2527972"/>
    <lineage>
        <taxon>Bacteria</taxon>
        <taxon>Pseudomonadati</taxon>
        <taxon>Planctomycetota</taxon>
        <taxon>Planctomycetia</taxon>
        <taxon>Pirellulales</taxon>
        <taxon>Lacipirellulaceae</taxon>
        <taxon>Aeoliella</taxon>
    </lineage>
</organism>
<dbReference type="CDD" id="cd06981">
    <property type="entry name" value="cupin_reut_a1446"/>
    <property type="match status" value="1"/>
</dbReference>
<gene>
    <name evidence="2" type="ORF">Pan181_14590</name>
</gene>
<accession>A0A518AKL6</accession>
<evidence type="ECO:0000313" key="3">
    <source>
        <dbReference type="Proteomes" id="UP000315750"/>
    </source>
</evidence>
<dbReference type="InterPro" id="IPR014710">
    <property type="entry name" value="RmlC-like_jellyroll"/>
</dbReference>
<feature type="domain" description="Cupin type-2" evidence="1">
    <location>
        <begin position="45"/>
        <end position="102"/>
    </location>
</feature>
<evidence type="ECO:0000259" key="1">
    <source>
        <dbReference type="Pfam" id="PF07883"/>
    </source>
</evidence>
<dbReference type="InterPro" id="IPR011051">
    <property type="entry name" value="RmlC_Cupin_sf"/>
</dbReference>
<dbReference type="EMBL" id="CP036278">
    <property type="protein sequence ID" value="QDU55270.1"/>
    <property type="molecule type" value="Genomic_DNA"/>
</dbReference>
<reference evidence="2 3" key="1">
    <citation type="submission" date="2019-02" db="EMBL/GenBank/DDBJ databases">
        <title>Deep-cultivation of Planctomycetes and their phenomic and genomic characterization uncovers novel biology.</title>
        <authorList>
            <person name="Wiegand S."/>
            <person name="Jogler M."/>
            <person name="Boedeker C."/>
            <person name="Pinto D."/>
            <person name="Vollmers J."/>
            <person name="Rivas-Marin E."/>
            <person name="Kohn T."/>
            <person name="Peeters S.H."/>
            <person name="Heuer A."/>
            <person name="Rast P."/>
            <person name="Oberbeckmann S."/>
            <person name="Bunk B."/>
            <person name="Jeske O."/>
            <person name="Meyerdierks A."/>
            <person name="Storesund J.E."/>
            <person name="Kallscheuer N."/>
            <person name="Luecker S."/>
            <person name="Lage O.M."/>
            <person name="Pohl T."/>
            <person name="Merkel B.J."/>
            <person name="Hornburger P."/>
            <person name="Mueller R.-W."/>
            <person name="Bruemmer F."/>
            <person name="Labrenz M."/>
            <person name="Spormann A.M."/>
            <person name="Op den Camp H."/>
            <person name="Overmann J."/>
            <person name="Amann R."/>
            <person name="Jetten M.S.M."/>
            <person name="Mascher T."/>
            <person name="Medema M.H."/>
            <person name="Devos D.P."/>
            <person name="Kaster A.-K."/>
            <person name="Ovreas L."/>
            <person name="Rohde M."/>
            <person name="Galperin M.Y."/>
            <person name="Jogler C."/>
        </authorList>
    </citation>
    <scope>NUCLEOTIDE SEQUENCE [LARGE SCALE GENOMIC DNA]</scope>
    <source>
        <strain evidence="2 3">Pan181</strain>
    </source>
</reference>
<name>A0A518AKL6_9BACT</name>
<evidence type="ECO:0000313" key="2">
    <source>
        <dbReference type="EMBL" id="QDU55270.1"/>
    </source>
</evidence>
<protein>
    <submittedName>
        <fullName evidence="2">Cupin domain protein</fullName>
    </submittedName>
</protein>
<dbReference type="Pfam" id="PF07883">
    <property type="entry name" value="Cupin_2"/>
    <property type="match status" value="1"/>
</dbReference>
<dbReference type="OrthoDB" id="9798585at2"/>
<dbReference type="InterPro" id="IPR013096">
    <property type="entry name" value="Cupin_2"/>
</dbReference>
<dbReference type="AlphaFoldDB" id="A0A518AKL6"/>
<dbReference type="Proteomes" id="UP000315750">
    <property type="component" value="Chromosome"/>
</dbReference>
<proteinExistence type="predicted"/>